<evidence type="ECO:0000313" key="1">
    <source>
        <dbReference type="EMBL" id="KAJ7571755.1"/>
    </source>
</evidence>
<evidence type="ECO:0000313" key="2">
    <source>
        <dbReference type="Proteomes" id="UP001162992"/>
    </source>
</evidence>
<protein>
    <submittedName>
        <fullName evidence="1">Uncharacterized protein</fullName>
    </submittedName>
</protein>
<gene>
    <name evidence="1" type="ORF">O6H91_01G175600</name>
</gene>
<keyword evidence="2" id="KW-1185">Reference proteome</keyword>
<name>A0ACC2EZ37_DIPCM</name>
<dbReference type="EMBL" id="CM055092">
    <property type="protein sequence ID" value="KAJ7571755.1"/>
    <property type="molecule type" value="Genomic_DNA"/>
</dbReference>
<comment type="caution">
    <text evidence="1">The sequence shown here is derived from an EMBL/GenBank/DDBJ whole genome shotgun (WGS) entry which is preliminary data.</text>
</comment>
<sequence length="659" mass="71397">MLLWIVIIFYQSLLLSVVAAATSTSTVVVSAVCFPSLFRSSSHLCSFEPWHTSLSLGIAAAGCGTQLGWACAAAAAGSSIGSGSASASCACAYAAWRYPSHMVVQPQEEAEVHLCSSAMAIAAAFKKVSAPSAAMKLKLTRLANDFSENDLFCGPSNEFLALCKEQLNLCPTFLSSHVNFTVYVRSAESYSSGEMKLRRVLFHGSNSMEEAEFENEYVALLNLESECHTSIRDAELALAECRAVELPESGALVLPMAKDSFLVGILVAEWLSHKPEKVKLDGEEEEFLSVSPLQQRARLIPSTKGTFDMEHPTELIQTARCLALACVLDQRAVLLQQSSWKKGVRIDNLFEQAQGPLTTIRTLGKMLLPMLKRGEISHDVVEDIIVQGDRMKDILRLIQENGARLIQLRQNVNAILENPRKPSRWGVFGPTIRSGPNLGELHNSLGENPSCSTQALASTSPPVGRDKELPMPPMTLAPLYNRNLRTCDVADVLLKLVKAANGLALTKNQTLQLNSPHAFPLIAAVEEDILHHALSRLLDGVLQHSPSGGWVRAEVMQAPGGGVLVLIEDNGPDMSVVMQAHILSPLGSGLKAFTCYPEEENATCNLGEEVAFARDFLETYGIVLRIKSPYLVHAPIGNGGIRLEIWLPVPPSAGDLDAE</sequence>
<proteinExistence type="predicted"/>
<accession>A0ACC2EZ37</accession>
<organism evidence="1 2">
    <name type="scientific">Diphasiastrum complanatum</name>
    <name type="common">Issler's clubmoss</name>
    <name type="synonym">Lycopodium complanatum</name>
    <dbReference type="NCBI Taxonomy" id="34168"/>
    <lineage>
        <taxon>Eukaryota</taxon>
        <taxon>Viridiplantae</taxon>
        <taxon>Streptophyta</taxon>
        <taxon>Embryophyta</taxon>
        <taxon>Tracheophyta</taxon>
        <taxon>Lycopodiopsida</taxon>
        <taxon>Lycopodiales</taxon>
        <taxon>Lycopodiaceae</taxon>
        <taxon>Lycopodioideae</taxon>
        <taxon>Diphasiastrum</taxon>
    </lineage>
</organism>
<reference evidence="2" key="1">
    <citation type="journal article" date="2024" name="Proc. Natl. Acad. Sci. U.S.A.">
        <title>Extraordinary preservation of gene collinearity over three hundred million years revealed in homosporous lycophytes.</title>
        <authorList>
            <person name="Li C."/>
            <person name="Wickell D."/>
            <person name="Kuo L.Y."/>
            <person name="Chen X."/>
            <person name="Nie B."/>
            <person name="Liao X."/>
            <person name="Peng D."/>
            <person name="Ji J."/>
            <person name="Jenkins J."/>
            <person name="Williams M."/>
            <person name="Shu S."/>
            <person name="Plott C."/>
            <person name="Barry K."/>
            <person name="Rajasekar S."/>
            <person name="Grimwood J."/>
            <person name="Han X."/>
            <person name="Sun S."/>
            <person name="Hou Z."/>
            <person name="He W."/>
            <person name="Dai G."/>
            <person name="Sun C."/>
            <person name="Schmutz J."/>
            <person name="Leebens-Mack J.H."/>
            <person name="Li F.W."/>
            <person name="Wang L."/>
        </authorList>
    </citation>
    <scope>NUCLEOTIDE SEQUENCE [LARGE SCALE GENOMIC DNA]</scope>
    <source>
        <strain evidence="2">cv. PW_Plant_1</strain>
    </source>
</reference>
<dbReference type="Proteomes" id="UP001162992">
    <property type="component" value="Chromosome 1"/>
</dbReference>